<evidence type="ECO:0000313" key="3">
    <source>
        <dbReference type="Proteomes" id="UP001482620"/>
    </source>
</evidence>
<gene>
    <name evidence="2" type="ORF">ILYODFUR_034709</name>
</gene>
<organism evidence="2 3">
    <name type="scientific">Ilyodon furcidens</name>
    <name type="common">goldbreast splitfin</name>
    <dbReference type="NCBI Taxonomy" id="33524"/>
    <lineage>
        <taxon>Eukaryota</taxon>
        <taxon>Metazoa</taxon>
        <taxon>Chordata</taxon>
        <taxon>Craniata</taxon>
        <taxon>Vertebrata</taxon>
        <taxon>Euteleostomi</taxon>
        <taxon>Actinopterygii</taxon>
        <taxon>Neopterygii</taxon>
        <taxon>Teleostei</taxon>
        <taxon>Neoteleostei</taxon>
        <taxon>Acanthomorphata</taxon>
        <taxon>Ovalentaria</taxon>
        <taxon>Atherinomorphae</taxon>
        <taxon>Cyprinodontiformes</taxon>
        <taxon>Goodeidae</taxon>
        <taxon>Ilyodon</taxon>
    </lineage>
</organism>
<evidence type="ECO:0000256" key="1">
    <source>
        <dbReference type="SAM" id="MobiDB-lite"/>
    </source>
</evidence>
<proteinExistence type="predicted"/>
<comment type="caution">
    <text evidence="2">The sequence shown here is derived from an EMBL/GenBank/DDBJ whole genome shotgun (WGS) entry which is preliminary data.</text>
</comment>
<sequence>MLRKLKNLIEHVRTVDLSLRLACLGLCIIMPAVLRLVQCVNVWVSVCVHGEFPRECDITQCGLLLGVLLLLPATPSPGEHDIAHTNTNSHRGDPHQAQIPSKPPPCQCFCRCIYMCEWCLPGCRPIKSMLSLECLSAGGPCQSANLVPLTAVPPPPRQAGQSHVASHRKGL</sequence>
<keyword evidence="3" id="KW-1185">Reference proteome</keyword>
<evidence type="ECO:0000313" key="2">
    <source>
        <dbReference type="EMBL" id="MEQ2227141.1"/>
    </source>
</evidence>
<accession>A0ABV0T440</accession>
<protein>
    <submittedName>
        <fullName evidence="2">Uncharacterized protein</fullName>
    </submittedName>
</protein>
<name>A0ABV0T440_9TELE</name>
<reference evidence="2 3" key="1">
    <citation type="submission" date="2021-06" db="EMBL/GenBank/DDBJ databases">
        <authorList>
            <person name="Palmer J.M."/>
        </authorList>
    </citation>
    <scope>NUCLEOTIDE SEQUENCE [LARGE SCALE GENOMIC DNA]</scope>
    <source>
        <strain evidence="3">if_2019</strain>
        <tissue evidence="2">Muscle</tissue>
    </source>
</reference>
<feature type="region of interest" description="Disordered" evidence="1">
    <location>
        <begin position="152"/>
        <end position="171"/>
    </location>
</feature>
<dbReference type="Proteomes" id="UP001482620">
    <property type="component" value="Unassembled WGS sequence"/>
</dbReference>
<dbReference type="EMBL" id="JAHRIQ010017931">
    <property type="protein sequence ID" value="MEQ2227141.1"/>
    <property type="molecule type" value="Genomic_DNA"/>
</dbReference>